<dbReference type="Pfam" id="PF07703">
    <property type="entry name" value="A2M_BRD"/>
    <property type="match status" value="1"/>
</dbReference>
<accession>A0A523QK84</accession>
<protein>
    <recommendedName>
        <fullName evidence="7">Alpha-2-macroglobulin</fullName>
    </recommendedName>
</protein>
<dbReference type="Pfam" id="PF17973">
    <property type="entry name" value="bMG10"/>
    <property type="match status" value="1"/>
</dbReference>
<evidence type="ECO:0000313" key="6">
    <source>
        <dbReference type="Proteomes" id="UP000320781"/>
    </source>
</evidence>
<dbReference type="SUPFAM" id="SSF48239">
    <property type="entry name" value="Terpenoid cyclases/Protein prenyltransferases"/>
    <property type="match status" value="1"/>
</dbReference>
<evidence type="ECO:0000256" key="1">
    <source>
        <dbReference type="ARBA" id="ARBA00010556"/>
    </source>
</evidence>
<dbReference type="EMBL" id="SOKU01000134">
    <property type="protein sequence ID" value="TES86087.1"/>
    <property type="molecule type" value="Genomic_DNA"/>
</dbReference>
<dbReference type="GO" id="GO:0004866">
    <property type="term" value="F:endopeptidase inhibitor activity"/>
    <property type="evidence" value="ECO:0007669"/>
    <property type="project" value="InterPro"/>
</dbReference>
<dbReference type="CDD" id="cd02891">
    <property type="entry name" value="A2M_like"/>
    <property type="match status" value="1"/>
</dbReference>
<keyword evidence="2" id="KW-0732">Signal</keyword>
<dbReference type="Pfam" id="PF11974">
    <property type="entry name" value="bMG3"/>
    <property type="match status" value="1"/>
</dbReference>
<feature type="domain" description="Alpha-2-macroglobulin bait region" evidence="3">
    <location>
        <begin position="963"/>
        <end position="1117"/>
    </location>
</feature>
<evidence type="ECO:0000313" key="5">
    <source>
        <dbReference type="EMBL" id="TES86087.1"/>
    </source>
</evidence>
<dbReference type="Gene3D" id="2.60.40.1930">
    <property type="match status" value="1"/>
</dbReference>
<name>A0A523QK84_UNCAE</name>
<dbReference type="InterPro" id="IPR041246">
    <property type="entry name" value="Bact_MG10"/>
</dbReference>
<comment type="similarity">
    <text evidence="1">Belongs to the protease inhibitor I39 (alpha-2-macroglobulin) family. Bacterial alpha-2-macroglobulin subfamily.</text>
</comment>
<dbReference type="InterPro" id="IPR051802">
    <property type="entry name" value="YfhM-like"/>
</dbReference>
<gene>
    <name evidence="5" type="ORF">E3J95_02805</name>
</gene>
<dbReference type="InterPro" id="IPR008930">
    <property type="entry name" value="Terpenoid_cyclase/PrenylTrfase"/>
</dbReference>
<evidence type="ECO:0000259" key="3">
    <source>
        <dbReference type="SMART" id="SM01359"/>
    </source>
</evidence>
<dbReference type="InterPro" id="IPR011625">
    <property type="entry name" value="A2M_N_BRD"/>
</dbReference>
<dbReference type="InterPro" id="IPR041203">
    <property type="entry name" value="Bact_A2M_MG5"/>
</dbReference>
<evidence type="ECO:0000259" key="4">
    <source>
        <dbReference type="SMART" id="SM01360"/>
    </source>
</evidence>
<dbReference type="InterPro" id="IPR001599">
    <property type="entry name" value="Macroglobln_a2"/>
</dbReference>
<dbReference type="SMART" id="SM01359">
    <property type="entry name" value="A2M_N_2"/>
    <property type="match status" value="1"/>
</dbReference>
<dbReference type="Proteomes" id="UP000320781">
    <property type="component" value="Unassembled WGS sequence"/>
</dbReference>
<dbReference type="Pfam" id="PF00207">
    <property type="entry name" value="A2M"/>
    <property type="match status" value="1"/>
</dbReference>
<dbReference type="Pfam" id="PF01835">
    <property type="entry name" value="MG2"/>
    <property type="match status" value="1"/>
</dbReference>
<comment type="caution">
    <text evidence="5">The sequence shown here is derived from an EMBL/GenBank/DDBJ whole genome shotgun (WGS) entry which is preliminary data.</text>
</comment>
<dbReference type="PANTHER" id="PTHR40094:SF1">
    <property type="entry name" value="UBIQUITIN DOMAIN-CONTAINING PROTEIN"/>
    <property type="match status" value="1"/>
</dbReference>
<sequence length="1869" mass="212902">MFRRKERIVRLVGVLTFLVLVRWGYSSVFAEEVKILSAVPRGSVESIKETSAIIVSFNQPMVPLQRLPGVEATGPLLIKPPVSGKYRWMGTRTLVFLPEEGRLPYGTHFAVTLPAGFSSISGEILKEDFSWSFQTPPPNIIYHWPRDESQWIGLNEIMILQFNQKMPLEEARGFLELTGRDPEGRKTYFPFHLRYLSQEEIDEENLRAKEGEILVLTPEEKLKPTCLYQVRLLKGLPGAEGPLGMVEDYKFGFSTYGLFRFIGMDKPHLSHPGEYVLLDFSNPVSYKEVATKISFQPEVEIPDYYYQWDYSSPRIHLYLTLQPDTLYAANFSPDLKDKFGNSLDEEVDFTFTTGPYSPWVWMPTRWAVLEAYGNLSYPITFMNIKKVRLRATSLEVDQVIPLLSKEGVFRQDKEIKDLENFLNVSREWTIKGPRNKEMVDFIKVNDILGQKRYGAIFAELHIPEVEKYQRYRRVFIQATEMGITAKFSSENNLIWLTSLKTAAPIEGAQVEIRDDFNKVFWRGTTDSEGLVRTPGWKSLGIKAKRGGEKPRQWVLVRRGEDTAFINSDWGTGIYPYQFGISYDWGPVPQKLAGYIFTERGLYRPGDEVHLKAIVREKKKGKWEIPETKEAWILISNSRNEEILKKKADLSSYGSFSLSFILEKNAPSGYYRIEASPFENEEERRKHPETNFSGSFRVEDFRLANFEVSVDLDKKTYTFKDSSRVTIEGNYLFGAPMSEEKVSWRIRLNPERFSPPGYKGYFFGPGWWEEGDRSQLIESGEGKLDSSGRFYLEKTLEEIGFKGSGQLLVEAVVTDLTRQSIASRAATVVHRGEYYIGIKPSTTFNKEGEEVKIKVIALSPEGEPAPGKRLELRILKREWYSRREELPGGRSRYVSEKEDKEKASWQLISGALPLSFSFIPEDAGLYLIEVTGQDSRQNIILIGSSFNVSGKGYTFWEERKDDRIELVADAENYHPGDTAKILIKSPYDKAKALVTLEREGIIESWQEEIKGTAETLSIPITRDHIPNVFVSVILLKAGASPEDAPEKEDIEKPSFKIGYLDLSVDPTEKKLKVEVIPDKKEYSPQDRVRVVIKVRGASGEAASSEVSVAVVDMGLLNLIGYKTPDAFSTFYRHRPLSVSTSEMRFFVIEEAEMGLKGRSPGGDGGMEKFAGMAMRERLIPTAYWNPSVEIGPEGLGEVTFELPDNLTTFKIMVTALTKDSFFGSGEEKLVVKKTLLLKSALPQFARMGDSFEAGVAIYNYTGQEGEVQILGEAEGITLKGESFKKIFLRSGEGREISFSFEADRIGEARFFFKAVMGEYSDGLILTLPVHLPRQKETVALLGSTLEDAYEEILIPEDIYPDIGDVKVAISSSLLLSLKNPFSSLLTYPYQCLEQRLSRIFPLISFKDAAQILDLSLPEGMRPEDIVKETVKGVSLYQRPNGGFSFWEDSSYDSPYLTSYTLFILKKAEEAGYEVPSSVMEKGTRYLKELLHGKLEKEKYPYSQAAWTSSEAFALYVLSLLGKSEPAYIEHLYRKKDKLPLFARTFLLKAIHLAGGDKEIKLDLVRGLMNKMKISPTTAYFEEEDNIPWVFHTNFRTTAMILQTLLEIEKEPSISPQIVRHLLEEERARFTSTQDKAYLLYALADYLHRYEGEEPEFEVTVRLKGKTILEHIFTEGTDKVSEKKVAIASLQRGERMPLQINKDGEGRMYYEVRMRYCPTGKLEPRDEGIVVFKTFETLDGRRIENSFRVGDLLVVNLKIVVPAARHFVVVNDPLPAGFAAVSLSFETESKELAKELEKRKDEFWWRGFRHMEMYNDKVLLFADYLAPGIHTHTYLVRVLAPGTYSLPATRVEEMYTPEVFGTSSEKEIIIR</sequence>
<proteinExistence type="inferred from homology"/>
<feature type="domain" description="Alpha-2-macroglobulin" evidence="4">
    <location>
        <begin position="1180"/>
        <end position="1270"/>
    </location>
</feature>
<dbReference type="PANTHER" id="PTHR40094">
    <property type="entry name" value="ALPHA-2-MACROGLOBULIN HOMOLOG"/>
    <property type="match status" value="1"/>
</dbReference>
<evidence type="ECO:0000256" key="2">
    <source>
        <dbReference type="ARBA" id="ARBA00022729"/>
    </source>
</evidence>
<dbReference type="Gene3D" id="1.50.10.20">
    <property type="match status" value="1"/>
</dbReference>
<organism evidence="5 6">
    <name type="scientific">Aerophobetes bacterium</name>
    <dbReference type="NCBI Taxonomy" id="2030807"/>
    <lineage>
        <taxon>Bacteria</taxon>
        <taxon>Candidatus Aerophobota</taxon>
    </lineage>
</organism>
<dbReference type="Pfam" id="PF17972">
    <property type="entry name" value="bMG5"/>
    <property type="match status" value="1"/>
</dbReference>
<dbReference type="SMART" id="SM01360">
    <property type="entry name" value="A2M"/>
    <property type="match status" value="1"/>
</dbReference>
<dbReference type="InterPro" id="IPR021868">
    <property type="entry name" value="Alpha_2_Macroglob_MG3"/>
</dbReference>
<dbReference type="Pfam" id="PF13205">
    <property type="entry name" value="Big_5"/>
    <property type="match status" value="2"/>
</dbReference>
<dbReference type="InterPro" id="IPR002890">
    <property type="entry name" value="MG2"/>
</dbReference>
<evidence type="ECO:0008006" key="7">
    <source>
        <dbReference type="Google" id="ProtNLM"/>
    </source>
</evidence>
<dbReference type="Gene3D" id="2.60.40.3710">
    <property type="match status" value="1"/>
</dbReference>
<reference evidence="5 6" key="1">
    <citation type="submission" date="2019-03" db="EMBL/GenBank/DDBJ databases">
        <title>Metabolic potential of uncultured bacteria and archaea associated with petroleum seepage in deep-sea sediments.</title>
        <authorList>
            <person name="Dong X."/>
            <person name="Hubert C."/>
        </authorList>
    </citation>
    <scope>NUCLEOTIDE SEQUENCE [LARGE SCALE GENOMIC DNA]</scope>
    <source>
        <strain evidence="5">E44_bin92</strain>
    </source>
</reference>
<dbReference type="InterPro" id="IPR032812">
    <property type="entry name" value="SbsA_Ig"/>
</dbReference>